<reference evidence="4 6" key="2">
    <citation type="submission" date="2016-05" db="EMBL/GenBank/DDBJ databases">
        <authorList>
            <person name="Prochazka B."/>
            <person name="Indra A."/>
            <person name="Hasenberger P."/>
            <person name="Blaschitz M."/>
            <person name="Wagner L."/>
            <person name="Wewalka G."/>
            <person name="Sorschag S."/>
            <person name="Schmid D."/>
            <person name="Ruppitsch W."/>
        </authorList>
    </citation>
    <scope>NUCLEOTIDE SEQUENCE [LARGE SCALE GENOMIC DNA]</scope>
    <source>
        <strain evidence="4 6">974010_12</strain>
    </source>
</reference>
<name>A0A0W0UIG2_9GAMM</name>
<keyword evidence="1" id="KW-1133">Transmembrane helix</keyword>
<sequence>MRSLTALLILASVATFLLAGYYFIEAWRITYNTVATKGQVVSFEVKPSQNNVARAEMLHYPVVRFKDKTGDTITAPARLGYYLHHYNIGDKVPVLYHSHDPKHVAIGNHIAIWMRFFLVFMAALFFTVIACITSLNRK</sequence>
<reference evidence="3 5" key="1">
    <citation type="submission" date="2015-11" db="EMBL/GenBank/DDBJ databases">
        <title>Genomic analysis of 38 Legionella species identifies large and diverse effector repertoires.</title>
        <authorList>
            <person name="Burstein D."/>
            <person name="Amaro F."/>
            <person name="Zusman T."/>
            <person name="Lifshitz Z."/>
            <person name="Cohen O."/>
            <person name="Gilbert J.A."/>
            <person name="Pupko T."/>
            <person name="Shuman H.A."/>
            <person name="Segal G."/>
        </authorList>
    </citation>
    <scope>NUCLEOTIDE SEQUENCE [LARGE SCALE GENOMIC DNA]</scope>
    <source>
        <strain evidence="3 5">JA-26-G1-E2</strain>
    </source>
</reference>
<keyword evidence="1" id="KW-0472">Membrane</keyword>
<dbReference type="EMBL" id="LYOZ01000026">
    <property type="protein sequence ID" value="OCH97730.1"/>
    <property type="molecule type" value="Genomic_DNA"/>
</dbReference>
<protein>
    <recommendedName>
        <fullName evidence="2">DUF3592 domain-containing protein</fullName>
    </recommendedName>
</protein>
<feature type="transmembrane region" description="Helical" evidence="1">
    <location>
        <begin position="112"/>
        <end position="135"/>
    </location>
</feature>
<dbReference type="AlphaFoldDB" id="A0A0W0UIG2"/>
<dbReference type="STRING" id="455.Ljam_1690"/>
<dbReference type="Pfam" id="PF12158">
    <property type="entry name" value="DUF3592"/>
    <property type="match status" value="1"/>
</dbReference>
<comment type="caution">
    <text evidence="3">The sequence shown here is derived from an EMBL/GenBank/DDBJ whole genome shotgun (WGS) entry which is preliminary data.</text>
</comment>
<organism evidence="3 5">
    <name type="scientific">Legionella jamestowniensis</name>
    <dbReference type="NCBI Taxonomy" id="455"/>
    <lineage>
        <taxon>Bacteria</taxon>
        <taxon>Pseudomonadati</taxon>
        <taxon>Pseudomonadota</taxon>
        <taxon>Gammaproteobacteria</taxon>
        <taxon>Legionellales</taxon>
        <taxon>Legionellaceae</taxon>
        <taxon>Legionella</taxon>
    </lineage>
</organism>
<keyword evidence="6" id="KW-1185">Reference proteome</keyword>
<accession>A0A0W0UIG2</accession>
<evidence type="ECO:0000313" key="3">
    <source>
        <dbReference type="EMBL" id="KTD07495.1"/>
    </source>
</evidence>
<feature type="domain" description="DUF3592" evidence="2">
    <location>
        <begin position="36"/>
        <end position="108"/>
    </location>
</feature>
<dbReference type="Proteomes" id="UP000054715">
    <property type="component" value="Unassembled WGS sequence"/>
</dbReference>
<gene>
    <name evidence="4" type="ORF">A8135_02520</name>
    <name evidence="3" type="ORF">Ljam_1690</name>
</gene>
<evidence type="ECO:0000313" key="5">
    <source>
        <dbReference type="Proteomes" id="UP000054715"/>
    </source>
</evidence>
<evidence type="ECO:0000259" key="2">
    <source>
        <dbReference type="Pfam" id="PF12158"/>
    </source>
</evidence>
<proteinExistence type="predicted"/>
<dbReference type="EMBL" id="LNYG01000013">
    <property type="protein sequence ID" value="KTD07495.1"/>
    <property type="molecule type" value="Genomic_DNA"/>
</dbReference>
<keyword evidence="1" id="KW-0812">Transmembrane</keyword>
<dbReference type="Proteomes" id="UP000093336">
    <property type="component" value="Unassembled WGS sequence"/>
</dbReference>
<evidence type="ECO:0000313" key="6">
    <source>
        <dbReference type="Proteomes" id="UP000093336"/>
    </source>
</evidence>
<dbReference type="InterPro" id="IPR021994">
    <property type="entry name" value="DUF3592"/>
</dbReference>
<evidence type="ECO:0000313" key="4">
    <source>
        <dbReference type="EMBL" id="OCH97730.1"/>
    </source>
</evidence>
<evidence type="ECO:0000256" key="1">
    <source>
        <dbReference type="SAM" id="Phobius"/>
    </source>
</evidence>
<dbReference type="PATRIC" id="fig|455.5.peg.1782"/>